<dbReference type="PANTHER" id="PTHR47053">
    <property type="entry name" value="MUREIN DD-ENDOPEPTIDASE MEPH-RELATED"/>
    <property type="match status" value="1"/>
</dbReference>
<reference evidence="6 7" key="1">
    <citation type="submission" date="2010-04" db="EMBL/GenBank/DDBJ databases">
        <title>The Genome Sequence of Escherichia coli TA447.</title>
        <authorList>
            <consortium name="The Broad Institute Genome Sequencing Platform"/>
            <consortium name="The Broad Institute Genome Sequencing Center for Infectious Disease"/>
            <person name="Feldgarden M."/>
            <person name="Gordon D.M."/>
            <person name="Johnson J.R."/>
            <person name="Johnston B.D."/>
            <person name="Young S."/>
            <person name="Zeng Q."/>
            <person name="Koehrsen M."/>
            <person name="Alvarado L."/>
            <person name="Berlin A.M."/>
            <person name="Borenstein D."/>
            <person name="Chapman S.B."/>
            <person name="Chen Z."/>
            <person name="Engels R."/>
            <person name="Freedman E."/>
            <person name="Gellesch M."/>
            <person name="Goldberg J."/>
            <person name="Griggs A."/>
            <person name="Gujja S."/>
            <person name="Heilman E.R."/>
            <person name="Heiman D.I."/>
            <person name="Hepburn T.A."/>
            <person name="Howarth C."/>
            <person name="Jen D."/>
            <person name="Larson L."/>
            <person name="Mehta T."/>
            <person name="Park D."/>
            <person name="Pearson M."/>
            <person name="Richards J."/>
            <person name="Roberts A."/>
            <person name="Saif S."/>
            <person name="Shea T.D."/>
            <person name="Shenoy N."/>
            <person name="Sisk P."/>
            <person name="Stolte C."/>
            <person name="Sykes S.N."/>
            <person name="Walk T."/>
            <person name="White J."/>
            <person name="Yandava C."/>
            <person name="Haas B."/>
            <person name="Henn M.R."/>
            <person name="Nusbaum C."/>
            <person name="Birren B."/>
        </authorList>
    </citation>
    <scope>NUCLEOTIDE SEQUENCE [LARGE SCALE GENOMIC DNA]</scope>
    <source>
        <strain evidence="6 7">TA447</strain>
    </source>
</reference>
<protein>
    <submittedName>
        <fullName evidence="6">Putative NlpC/P60 family protein</fullName>
    </submittedName>
</protein>
<dbReference type="Gene3D" id="3.90.1720.10">
    <property type="entry name" value="endopeptidase domain like (from Nostoc punctiforme)"/>
    <property type="match status" value="1"/>
</dbReference>
<dbReference type="PANTHER" id="PTHR47053:SF1">
    <property type="entry name" value="MUREIN DD-ENDOPEPTIDASE MEPH-RELATED"/>
    <property type="match status" value="1"/>
</dbReference>
<dbReference type="InterPro" id="IPR051202">
    <property type="entry name" value="Peptidase_C40"/>
</dbReference>
<dbReference type="GO" id="GO:0008234">
    <property type="term" value="F:cysteine-type peptidase activity"/>
    <property type="evidence" value="ECO:0007669"/>
    <property type="project" value="UniProtKB-KW"/>
</dbReference>
<dbReference type="Pfam" id="PF00877">
    <property type="entry name" value="NLPC_P60"/>
    <property type="match status" value="1"/>
</dbReference>
<dbReference type="EMBL" id="ADIZ01000004">
    <property type="protein sequence ID" value="OSK97905.1"/>
    <property type="molecule type" value="Genomic_DNA"/>
</dbReference>
<keyword evidence="2" id="KW-0645">Protease</keyword>
<evidence type="ECO:0000256" key="3">
    <source>
        <dbReference type="ARBA" id="ARBA00022801"/>
    </source>
</evidence>
<comment type="similarity">
    <text evidence="1">Belongs to the peptidase C40 family.</text>
</comment>
<organism evidence="6 7">
    <name type="scientific">Escherichia coli TA447</name>
    <dbReference type="NCBI Taxonomy" id="656447"/>
    <lineage>
        <taxon>Bacteria</taxon>
        <taxon>Pseudomonadati</taxon>
        <taxon>Pseudomonadota</taxon>
        <taxon>Gammaproteobacteria</taxon>
        <taxon>Enterobacterales</taxon>
        <taxon>Enterobacteriaceae</taxon>
        <taxon>Escherichia</taxon>
    </lineage>
</organism>
<feature type="domain" description="NlpC/P60" evidence="5">
    <location>
        <begin position="136"/>
        <end position="263"/>
    </location>
</feature>
<proteinExistence type="inferred from homology"/>
<evidence type="ECO:0000259" key="5">
    <source>
        <dbReference type="PROSITE" id="PS51935"/>
    </source>
</evidence>
<evidence type="ECO:0000313" key="6">
    <source>
        <dbReference type="EMBL" id="OSK97905.1"/>
    </source>
</evidence>
<evidence type="ECO:0000313" key="7">
    <source>
        <dbReference type="Proteomes" id="UP000193942"/>
    </source>
</evidence>
<dbReference type="AlphaFoldDB" id="A0A1X3J5E6"/>
<comment type="caution">
    <text evidence="6">The sequence shown here is derived from an EMBL/GenBank/DDBJ whole genome shotgun (WGS) entry which is preliminary data.</text>
</comment>
<evidence type="ECO:0000256" key="2">
    <source>
        <dbReference type="ARBA" id="ARBA00022670"/>
    </source>
</evidence>
<name>A0A1X3J5E6_ECOLX</name>
<evidence type="ECO:0000256" key="4">
    <source>
        <dbReference type="ARBA" id="ARBA00022807"/>
    </source>
</evidence>
<dbReference type="SUPFAM" id="SSF54001">
    <property type="entry name" value="Cysteine proteinases"/>
    <property type="match status" value="1"/>
</dbReference>
<dbReference type="Proteomes" id="UP000193942">
    <property type="component" value="Unassembled WGS sequence"/>
</dbReference>
<keyword evidence="4" id="KW-0788">Thiol protease</keyword>
<gene>
    <name evidence="6" type="ORF">ECXG_03651</name>
</gene>
<dbReference type="InterPro" id="IPR038765">
    <property type="entry name" value="Papain-like_cys_pep_sf"/>
</dbReference>
<evidence type="ECO:0000256" key="1">
    <source>
        <dbReference type="ARBA" id="ARBA00007074"/>
    </source>
</evidence>
<keyword evidence="3" id="KW-0378">Hydrolase</keyword>
<accession>A0A1X3J5E6</accession>
<dbReference type="GO" id="GO:0006508">
    <property type="term" value="P:proteolysis"/>
    <property type="evidence" value="ECO:0007669"/>
    <property type="project" value="UniProtKB-KW"/>
</dbReference>
<sequence length="269" mass="31066">MFRNDPGYTATLKHDQPLLSMSLPSIPSFVLSGLLLICLPFSSFASATTSHISFSYAARQRMQNRARLLKQYQTHLKKQASYIVEGNAESRRALRQHNREQIKQHPEWFPAPLKASDRRWQALAENNHFLSSDHLHNITEVAIHRLEQQLGKPYVWGGTRPDKGFDCSGLVFYAYNKILEAKLPRTANEMYHYHRATIVANNDLRRGDLLFFHIHSREIADHMGVYLGDGQFIESPRTGETIRVSRLAEPFWQDHFLGARRILTEETIL</sequence>
<dbReference type="InterPro" id="IPR000064">
    <property type="entry name" value="NLP_P60_dom"/>
</dbReference>
<dbReference type="PROSITE" id="PS51935">
    <property type="entry name" value="NLPC_P60"/>
    <property type="match status" value="1"/>
</dbReference>